<keyword evidence="2" id="KW-1185">Reference proteome</keyword>
<name>A0ABQ8VGK7_9AGAR</name>
<evidence type="ECO:0000313" key="2">
    <source>
        <dbReference type="Proteomes" id="UP001150217"/>
    </source>
</evidence>
<evidence type="ECO:0008006" key="3">
    <source>
        <dbReference type="Google" id="ProtNLM"/>
    </source>
</evidence>
<organism evidence="1 2">
    <name type="scientific">Lentinula lateritia</name>
    <dbReference type="NCBI Taxonomy" id="40482"/>
    <lineage>
        <taxon>Eukaryota</taxon>
        <taxon>Fungi</taxon>
        <taxon>Dikarya</taxon>
        <taxon>Basidiomycota</taxon>
        <taxon>Agaricomycotina</taxon>
        <taxon>Agaricomycetes</taxon>
        <taxon>Agaricomycetidae</taxon>
        <taxon>Agaricales</taxon>
        <taxon>Marasmiineae</taxon>
        <taxon>Omphalotaceae</taxon>
        <taxon>Lentinula</taxon>
    </lineage>
</organism>
<dbReference type="EMBL" id="JANVFT010000043">
    <property type="protein sequence ID" value="KAJ4489841.1"/>
    <property type="molecule type" value="Genomic_DNA"/>
</dbReference>
<gene>
    <name evidence="1" type="ORF">C8R41DRAFT_385129</name>
</gene>
<dbReference type="PANTHER" id="PTHR37015:SF2">
    <property type="entry name" value="REVERSE TRANSCRIPTASE DOMAIN-CONTAINING PROTEIN"/>
    <property type="match status" value="1"/>
</dbReference>
<evidence type="ECO:0000313" key="1">
    <source>
        <dbReference type="EMBL" id="KAJ4489841.1"/>
    </source>
</evidence>
<comment type="caution">
    <text evidence="1">The sequence shown here is derived from an EMBL/GenBank/DDBJ whole genome shotgun (WGS) entry which is preliminary data.</text>
</comment>
<sequence>MTNSASAFGQTFQYITAIKLHELEKQRETCMKYVDDTLADVKIAKNPVSQLDILLNRIHGWKGTGLTPLTSPHIHLDNYKAWLHLARNDPSISSSQVSIWISTLEEQLKQAVTRYDYAKLFGDLLKEWLQSGDSLAIAEPSVDDEATVSDSADTKTERTERIEQRDRIQNLIFEPKPIHTAALHAYLSDLFTSTPEATDALETLRSQLRSFGDEILSESISDESMVPLIRSLLSRDLLSAEKTAILKSFLDNKIILSEVASVLSMQLARLDTWAWPEEGVPVEMRRHLSGKYRSV</sequence>
<reference evidence="1" key="1">
    <citation type="submission" date="2022-08" db="EMBL/GenBank/DDBJ databases">
        <title>A Global Phylogenomic Analysis of the Shiitake Genus Lentinula.</title>
        <authorList>
            <consortium name="DOE Joint Genome Institute"/>
            <person name="Sierra-Patev S."/>
            <person name="Min B."/>
            <person name="Naranjo-Ortiz M."/>
            <person name="Looney B."/>
            <person name="Konkel Z."/>
            <person name="Slot J.C."/>
            <person name="Sakamoto Y."/>
            <person name="Steenwyk J.L."/>
            <person name="Rokas A."/>
            <person name="Carro J."/>
            <person name="Camarero S."/>
            <person name="Ferreira P."/>
            <person name="Molpeceres G."/>
            <person name="Ruiz-Duenas F.J."/>
            <person name="Serrano A."/>
            <person name="Henrissat B."/>
            <person name="Drula E."/>
            <person name="Hughes K.W."/>
            <person name="Mata J.L."/>
            <person name="Ishikawa N.K."/>
            <person name="Vargas-Isla R."/>
            <person name="Ushijima S."/>
            <person name="Smith C.A."/>
            <person name="Ahrendt S."/>
            <person name="Andreopoulos W."/>
            <person name="He G."/>
            <person name="Labutti K."/>
            <person name="Lipzen A."/>
            <person name="Ng V."/>
            <person name="Riley R."/>
            <person name="Sandor L."/>
            <person name="Barry K."/>
            <person name="Martinez A.T."/>
            <person name="Xiao Y."/>
            <person name="Gibbons J.G."/>
            <person name="Terashima K."/>
            <person name="Grigoriev I.V."/>
            <person name="Hibbett D.S."/>
        </authorList>
    </citation>
    <scope>NUCLEOTIDE SEQUENCE</scope>
    <source>
        <strain evidence="1">RHP3577 ss4</strain>
    </source>
</reference>
<protein>
    <recommendedName>
        <fullName evidence="3">HPt domain-containing protein</fullName>
    </recommendedName>
</protein>
<dbReference type="Proteomes" id="UP001150217">
    <property type="component" value="Unassembled WGS sequence"/>
</dbReference>
<dbReference type="PANTHER" id="PTHR37015">
    <property type="entry name" value="REVERSE TRANSCRIPTASE DOMAIN-CONTAINING PROTEIN"/>
    <property type="match status" value="1"/>
</dbReference>
<proteinExistence type="predicted"/>
<accession>A0ABQ8VGK7</accession>